<evidence type="ECO:0000256" key="7">
    <source>
        <dbReference type="PIRSR" id="PIRSR618044-1"/>
    </source>
</evidence>
<evidence type="ECO:0000256" key="11">
    <source>
        <dbReference type="SAM" id="SignalP"/>
    </source>
</evidence>
<feature type="chain" id="PRO_5026975077" evidence="11">
    <location>
        <begin position="30"/>
        <end position="425"/>
    </location>
</feature>
<feature type="active site" evidence="7">
    <location>
        <position position="150"/>
    </location>
</feature>
<keyword evidence="2 11" id="KW-0732">Signal</keyword>
<reference evidence="13 14" key="1">
    <citation type="journal article" date="2019" name="Nat. Med.">
        <title>A library of human gut bacterial isolates paired with longitudinal multiomics data enables mechanistic microbiome research.</title>
        <authorList>
            <person name="Poyet M."/>
            <person name="Groussin M."/>
            <person name="Gibbons S.M."/>
            <person name="Avila-Pacheco J."/>
            <person name="Jiang X."/>
            <person name="Kearney S.M."/>
            <person name="Perrotta A.R."/>
            <person name="Berdy B."/>
            <person name="Zhao S."/>
            <person name="Lieberman T.D."/>
            <person name="Swanson P.K."/>
            <person name="Smith M."/>
            <person name="Roesemann S."/>
            <person name="Alexander J.E."/>
            <person name="Rich S.A."/>
            <person name="Livny J."/>
            <person name="Vlamakis H."/>
            <person name="Clish C."/>
            <person name="Bullock K."/>
            <person name="Deik A."/>
            <person name="Scott J."/>
            <person name="Pierce K.A."/>
            <person name="Xavier R.J."/>
            <person name="Alm E.J."/>
        </authorList>
    </citation>
    <scope>NUCLEOTIDE SEQUENCE [LARGE SCALE GENOMIC DNA]</scope>
    <source>
        <strain evidence="13 14">BIOML-A12</strain>
    </source>
</reference>
<proteinExistence type="inferred from homology"/>
<evidence type="ECO:0000256" key="3">
    <source>
        <dbReference type="ARBA" id="ARBA00022801"/>
    </source>
</evidence>
<evidence type="ECO:0000313" key="13">
    <source>
        <dbReference type="EMBL" id="MZS89127.1"/>
    </source>
</evidence>
<dbReference type="EMBL" id="WWVF01000014">
    <property type="protein sequence ID" value="MZS89127.1"/>
    <property type="molecule type" value="Genomic_DNA"/>
</dbReference>
<keyword evidence="10" id="KW-1133">Transmembrane helix</keyword>
<feature type="binding site" evidence="8">
    <location>
        <position position="263"/>
    </location>
    <ligand>
        <name>substrate</name>
    </ligand>
</feature>
<organism evidence="13 14">
    <name type="scientific">Blautia wexlerae</name>
    <dbReference type="NCBI Taxonomy" id="418240"/>
    <lineage>
        <taxon>Bacteria</taxon>
        <taxon>Bacillati</taxon>
        <taxon>Bacillota</taxon>
        <taxon>Clostridia</taxon>
        <taxon>Lachnospirales</taxon>
        <taxon>Lachnospiraceae</taxon>
        <taxon>Blautia</taxon>
    </lineage>
</organism>
<sequence>MIKKKRITAALLALGLGAVTMFSQFPVSAAEETAQNTDAAAQTADPSVVVTNGIDGWPQASDISSAAAIVMETSTNTVLYSKNADQPLYPASAVKIMTCLVALENSSLDEQVTMTATGVSGVTDGGANISSQLDEVFTMEQCLYAIMVASANDIALQVAEHVGGSVDAFVQTMNTRAQELGCTNTVFTNPTGLPDENQHITAHDMALIMEAAMANDTFRTIAATTSYTLPATNVSGGERVLTNNFTMINSTSDGYYKPCIGGKEGYTEASGSTLVCEASKNNMKLVCIVLNGASGVTNNEAIALLNYGFDNFAPLTIADNDFNRLSGGTVIAPNGATEDNLTTEDTSSDGQITRQYYFGGTPVGTAILEDAEQQTNDAAVTGQKNMEAAQAYSASHTTAPYYIIGAIGAAFLLFFLFLMIKVIKS</sequence>
<evidence type="ECO:0000256" key="5">
    <source>
        <dbReference type="ARBA" id="ARBA00022984"/>
    </source>
</evidence>
<keyword evidence="5" id="KW-0573">Peptidoglycan synthesis</keyword>
<dbReference type="GO" id="GO:0008360">
    <property type="term" value="P:regulation of cell shape"/>
    <property type="evidence" value="ECO:0007669"/>
    <property type="project" value="UniProtKB-KW"/>
</dbReference>
<dbReference type="AlphaFoldDB" id="A0A6L8XTD8"/>
<evidence type="ECO:0000256" key="2">
    <source>
        <dbReference type="ARBA" id="ARBA00022729"/>
    </source>
</evidence>
<dbReference type="Proteomes" id="UP000477156">
    <property type="component" value="Unassembled WGS sequence"/>
</dbReference>
<protein>
    <submittedName>
        <fullName evidence="13">D-alanyl-D-alanine carboxypeptidase</fullName>
    </submittedName>
</protein>
<keyword evidence="13" id="KW-0645">Protease</keyword>
<evidence type="ECO:0000256" key="4">
    <source>
        <dbReference type="ARBA" id="ARBA00022960"/>
    </source>
</evidence>
<keyword evidence="4" id="KW-0133">Cell shape</keyword>
<dbReference type="GO" id="GO:0071555">
    <property type="term" value="P:cell wall organization"/>
    <property type="evidence" value="ECO:0007669"/>
    <property type="project" value="UniProtKB-KW"/>
</dbReference>
<dbReference type="GO" id="GO:0009252">
    <property type="term" value="P:peptidoglycan biosynthetic process"/>
    <property type="evidence" value="ECO:0007669"/>
    <property type="project" value="UniProtKB-KW"/>
</dbReference>
<evidence type="ECO:0000256" key="9">
    <source>
        <dbReference type="RuleBase" id="RU004016"/>
    </source>
</evidence>
<dbReference type="Pfam" id="PF00768">
    <property type="entry name" value="Peptidase_S11"/>
    <property type="match status" value="1"/>
</dbReference>
<feature type="transmembrane region" description="Helical" evidence="10">
    <location>
        <begin position="399"/>
        <end position="420"/>
    </location>
</feature>
<dbReference type="PANTHER" id="PTHR21581:SF33">
    <property type="entry name" value="D-ALANYL-D-ALANINE CARBOXYPEPTIDASE DACB"/>
    <property type="match status" value="1"/>
</dbReference>
<dbReference type="SUPFAM" id="SSF56601">
    <property type="entry name" value="beta-lactamase/transpeptidase-like"/>
    <property type="match status" value="1"/>
</dbReference>
<evidence type="ECO:0000313" key="14">
    <source>
        <dbReference type="Proteomes" id="UP000477156"/>
    </source>
</evidence>
<accession>A0A6L8XTD8</accession>
<dbReference type="GO" id="GO:0006508">
    <property type="term" value="P:proteolysis"/>
    <property type="evidence" value="ECO:0007669"/>
    <property type="project" value="InterPro"/>
</dbReference>
<comment type="caution">
    <text evidence="13">The sequence shown here is derived from an EMBL/GenBank/DDBJ whole genome shotgun (WGS) entry which is preliminary data.</text>
</comment>
<name>A0A6L8XTD8_9FIRM</name>
<keyword evidence="6" id="KW-0961">Cell wall biogenesis/degradation</keyword>
<evidence type="ECO:0000256" key="6">
    <source>
        <dbReference type="ARBA" id="ARBA00023316"/>
    </source>
</evidence>
<dbReference type="InterPro" id="IPR001967">
    <property type="entry name" value="Peptidase_S11_N"/>
</dbReference>
<feature type="signal peptide" evidence="11">
    <location>
        <begin position="1"/>
        <end position="29"/>
    </location>
</feature>
<keyword evidence="10" id="KW-0812">Transmembrane</keyword>
<gene>
    <name evidence="13" type="ORF">GT712_08585</name>
</gene>
<keyword evidence="13" id="KW-0121">Carboxypeptidase</keyword>
<dbReference type="InterPro" id="IPR018044">
    <property type="entry name" value="Peptidase_S11"/>
</dbReference>
<evidence type="ECO:0000256" key="8">
    <source>
        <dbReference type="PIRSR" id="PIRSR618044-2"/>
    </source>
</evidence>
<comment type="similarity">
    <text evidence="1 9">Belongs to the peptidase S11 family.</text>
</comment>
<keyword evidence="10" id="KW-0472">Membrane</keyword>
<evidence type="ECO:0000256" key="1">
    <source>
        <dbReference type="ARBA" id="ARBA00007164"/>
    </source>
</evidence>
<dbReference type="InterPro" id="IPR012338">
    <property type="entry name" value="Beta-lactam/transpept-like"/>
</dbReference>
<feature type="active site" description="Acyl-ester intermediate" evidence="7">
    <location>
        <position position="92"/>
    </location>
</feature>
<dbReference type="PRINTS" id="PR00725">
    <property type="entry name" value="DADACBPTASE1"/>
</dbReference>
<keyword evidence="3" id="KW-0378">Hydrolase</keyword>
<dbReference type="Gene3D" id="3.40.710.10">
    <property type="entry name" value="DD-peptidase/beta-lactamase superfamily"/>
    <property type="match status" value="1"/>
</dbReference>
<feature type="active site" description="Proton acceptor" evidence="7">
    <location>
        <position position="95"/>
    </location>
</feature>
<feature type="domain" description="Peptidase S11 D-alanyl-D-alanine carboxypeptidase A N-terminal" evidence="12">
    <location>
        <begin position="59"/>
        <end position="292"/>
    </location>
</feature>
<dbReference type="PANTHER" id="PTHR21581">
    <property type="entry name" value="D-ALANYL-D-ALANINE CARBOXYPEPTIDASE"/>
    <property type="match status" value="1"/>
</dbReference>
<dbReference type="GO" id="GO:0009002">
    <property type="term" value="F:serine-type D-Ala-D-Ala carboxypeptidase activity"/>
    <property type="evidence" value="ECO:0007669"/>
    <property type="project" value="InterPro"/>
</dbReference>
<evidence type="ECO:0000256" key="10">
    <source>
        <dbReference type="SAM" id="Phobius"/>
    </source>
</evidence>
<evidence type="ECO:0000259" key="12">
    <source>
        <dbReference type="Pfam" id="PF00768"/>
    </source>
</evidence>